<evidence type="ECO:0000259" key="1">
    <source>
        <dbReference type="Pfam" id="PF13021"/>
    </source>
</evidence>
<accession>A0A6N3FRK0</accession>
<dbReference type="RefSeq" id="WP_156627250.1">
    <property type="nucleotide sequence ID" value="NZ_CACRTO010000041.1"/>
</dbReference>
<dbReference type="InterPro" id="IPR024976">
    <property type="entry name" value="DUF3885"/>
</dbReference>
<name>A0A6N3FRK0_9CLOT</name>
<evidence type="ECO:0000313" key="2">
    <source>
        <dbReference type="EMBL" id="VYU54671.1"/>
    </source>
</evidence>
<gene>
    <name evidence="2" type="ORF">CTLFYP3_02808</name>
</gene>
<reference evidence="2" key="1">
    <citation type="submission" date="2019-11" db="EMBL/GenBank/DDBJ databases">
        <authorList>
            <person name="Feng L."/>
        </authorList>
    </citation>
    <scope>NUCLEOTIDE SEQUENCE</scope>
    <source>
        <strain evidence="2">CTertiumLFYP3</strain>
    </source>
</reference>
<organism evidence="2">
    <name type="scientific">Clostridium tertium</name>
    <dbReference type="NCBI Taxonomy" id="1559"/>
    <lineage>
        <taxon>Bacteria</taxon>
        <taxon>Bacillati</taxon>
        <taxon>Bacillota</taxon>
        <taxon>Clostridia</taxon>
        <taxon>Eubacteriales</taxon>
        <taxon>Clostridiaceae</taxon>
        <taxon>Clostridium</taxon>
    </lineage>
</organism>
<feature type="domain" description="DUF3885" evidence="1">
    <location>
        <begin position="25"/>
        <end position="160"/>
    </location>
</feature>
<dbReference type="Pfam" id="PF13021">
    <property type="entry name" value="DUF3885"/>
    <property type="match status" value="1"/>
</dbReference>
<dbReference type="EMBL" id="CACRTO010000041">
    <property type="protein sequence ID" value="VYU54671.1"/>
    <property type="molecule type" value="Genomic_DNA"/>
</dbReference>
<dbReference type="AlphaFoldDB" id="A0A6N3FRK0"/>
<sequence>MKSNFNKEINLFVDKINMNVKFKNERVIELEESISHLEECELYIEKVSEKLYKILNEIFQDEDEIIFCINIYKESDKYYYLPLKLRRYLKKKDKINMISSLNENEIIEHYYINTRYNNVKIKKLISEIVKKDLGNRIEGLETSFIINKRCSVAVVLYDDRYIFIEY</sequence>
<proteinExistence type="predicted"/>
<protein>
    <recommendedName>
        <fullName evidence="1">DUF3885 domain-containing protein</fullName>
    </recommendedName>
</protein>